<dbReference type="EMBL" id="JAGKLY010000003">
    <property type="protein sequence ID" value="MBQ0268514.1"/>
    <property type="molecule type" value="Genomic_DNA"/>
</dbReference>
<evidence type="ECO:0000313" key="2">
    <source>
        <dbReference type="Proteomes" id="UP000674270"/>
    </source>
</evidence>
<evidence type="ECO:0000313" key="1">
    <source>
        <dbReference type="EMBL" id="MBQ0268514.1"/>
    </source>
</evidence>
<organism evidence="1 2">
    <name type="scientific">Providencia huaxiensis</name>
    <dbReference type="NCBI Taxonomy" id="2027290"/>
    <lineage>
        <taxon>Bacteria</taxon>
        <taxon>Pseudomonadati</taxon>
        <taxon>Pseudomonadota</taxon>
        <taxon>Gammaproteobacteria</taxon>
        <taxon>Enterobacterales</taxon>
        <taxon>Morganellaceae</taxon>
        <taxon>Providencia</taxon>
    </lineage>
</organism>
<dbReference type="RefSeq" id="WP_210848376.1">
    <property type="nucleotide sequence ID" value="NZ_JAGKLY010000003.1"/>
</dbReference>
<protein>
    <recommendedName>
        <fullName evidence="3">ClpX-type ZB domain-containing protein</fullName>
    </recommendedName>
</protein>
<reference evidence="1" key="1">
    <citation type="submission" date="2021-03" db="EMBL/GenBank/DDBJ databases">
        <authorList>
            <person name="Stanton E."/>
        </authorList>
    </citation>
    <scope>NUCLEOTIDE SEQUENCE</scope>
    <source>
        <strain evidence="1">2020EL-00113</strain>
    </source>
</reference>
<name>A0A8I2ALP4_9GAMM</name>
<sequence>MIELQKQFQPKERNICSACGEDVGVSKIIVAGNVNICFECVDLSKQRADKKRNEVAEKEIEQMYADMIKSDDPPYGMPDSKTYAERLYKAGYRKVE</sequence>
<dbReference type="Proteomes" id="UP000674270">
    <property type="component" value="Unassembled WGS sequence"/>
</dbReference>
<gene>
    <name evidence="1" type="ORF">J7T18_09415</name>
</gene>
<accession>A0A8I2ALP4</accession>
<evidence type="ECO:0008006" key="3">
    <source>
        <dbReference type="Google" id="ProtNLM"/>
    </source>
</evidence>
<comment type="caution">
    <text evidence="1">The sequence shown here is derived from an EMBL/GenBank/DDBJ whole genome shotgun (WGS) entry which is preliminary data.</text>
</comment>
<proteinExistence type="predicted"/>
<dbReference type="AlphaFoldDB" id="A0A8I2ALP4"/>